<feature type="region of interest" description="Disordered" evidence="1">
    <location>
        <begin position="1"/>
        <end position="27"/>
    </location>
</feature>
<dbReference type="Proteomes" id="UP001066276">
    <property type="component" value="Chromosome 3_2"/>
</dbReference>
<evidence type="ECO:0000313" key="2">
    <source>
        <dbReference type="EMBL" id="KAJ1179872.1"/>
    </source>
</evidence>
<feature type="region of interest" description="Disordered" evidence="1">
    <location>
        <begin position="250"/>
        <end position="304"/>
    </location>
</feature>
<evidence type="ECO:0000313" key="3">
    <source>
        <dbReference type="Proteomes" id="UP001066276"/>
    </source>
</evidence>
<reference evidence="2" key="1">
    <citation type="journal article" date="2022" name="bioRxiv">
        <title>Sequencing and chromosome-scale assembly of the giantPleurodeles waltlgenome.</title>
        <authorList>
            <person name="Brown T."/>
            <person name="Elewa A."/>
            <person name="Iarovenko S."/>
            <person name="Subramanian E."/>
            <person name="Araus A.J."/>
            <person name="Petzold A."/>
            <person name="Susuki M."/>
            <person name="Suzuki K.-i.T."/>
            <person name="Hayashi T."/>
            <person name="Toyoda A."/>
            <person name="Oliveira C."/>
            <person name="Osipova E."/>
            <person name="Leigh N.D."/>
            <person name="Simon A."/>
            <person name="Yun M.H."/>
        </authorList>
    </citation>
    <scope>NUCLEOTIDE SEQUENCE</scope>
    <source>
        <strain evidence="2">20211129_DDA</strain>
        <tissue evidence="2">Liver</tissue>
    </source>
</reference>
<name>A0AAV7TTC8_PLEWA</name>
<dbReference type="EMBL" id="JANPWB010000006">
    <property type="protein sequence ID" value="KAJ1179872.1"/>
    <property type="molecule type" value="Genomic_DNA"/>
</dbReference>
<comment type="caution">
    <text evidence="2">The sequence shown here is derived from an EMBL/GenBank/DDBJ whole genome shotgun (WGS) entry which is preliminary data.</text>
</comment>
<gene>
    <name evidence="2" type="ORF">NDU88_005105</name>
</gene>
<protein>
    <submittedName>
        <fullName evidence="2">Uncharacterized protein</fullName>
    </submittedName>
</protein>
<feature type="region of interest" description="Disordered" evidence="1">
    <location>
        <begin position="113"/>
        <end position="219"/>
    </location>
</feature>
<organism evidence="2 3">
    <name type="scientific">Pleurodeles waltl</name>
    <name type="common">Iberian ribbed newt</name>
    <dbReference type="NCBI Taxonomy" id="8319"/>
    <lineage>
        <taxon>Eukaryota</taxon>
        <taxon>Metazoa</taxon>
        <taxon>Chordata</taxon>
        <taxon>Craniata</taxon>
        <taxon>Vertebrata</taxon>
        <taxon>Euteleostomi</taxon>
        <taxon>Amphibia</taxon>
        <taxon>Batrachia</taxon>
        <taxon>Caudata</taxon>
        <taxon>Salamandroidea</taxon>
        <taxon>Salamandridae</taxon>
        <taxon>Pleurodelinae</taxon>
        <taxon>Pleurodeles</taxon>
    </lineage>
</organism>
<dbReference type="AlphaFoldDB" id="A0AAV7TTC8"/>
<feature type="region of interest" description="Disordered" evidence="1">
    <location>
        <begin position="64"/>
        <end position="95"/>
    </location>
</feature>
<keyword evidence="3" id="KW-1185">Reference proteome</keyword>
<evidence type="ECO:0000256" key="1">
    <source>
        <dbReference type="SAM" id="MobiDB-lite"/>
    </source>
</evidence>
<accession>A0AAV7TTC8</accession>
<proteinExistence type="predicted"/>
<sequence>MLVAVSVRNSAAGGPGPKEGYQESGNRSVFRRLQTDCELKLHSGESDHSALAQGIPHLGLPSQAQFKARRGRQVESHQHQRPVLSRSGSPWTRGALHQDTRHHTSLITVVATSGAGPVRSGRPVSQECAGAQSGCPLHQRPPPPDTACRTQGRRHSKAPGSRAPRQGLRSFPLTCEGGAGGPARTPGRRHTVLRGLGNTRPSTSSPAATPRQEGGRPVSPAAVGWLPLKRRAVPRPAAYPLTRSVRLPTLTRRQAQGRGARRPPPTGSARLTLGSTGARVAHTGPRTHSPSICPGGRPRITGEV</sequence>